<dbReference type="EMBL" id="JAVRHX010000001">
    <property type="protein sequence ID" value="MDT0594412.1"/>
    <property type="molecule type" value="Genomic_DNA"/>
</dbReference>
<evidence type="ECO:0000256" key="2">
    <source>
        <dbReference type="ARBA" id="ARBA00022737"/>
    </source>
</evidence>
<keyword evidence="1" id="KW-0479">Metal-binding</keyword>
<dbReference type="PROSITE" id="PS00018">
    <property type="entry name" value="EF_HAND_1"/>
    <property type="match status" value="2"/>
</dbReference>
<keyword evidence="2" id="KW-0677">Repeat</keyword>
<sequence>MTDKANTPKLDAEQIAEIRREFDYFDKDNNGQIDMPEFIELLTILSPKTKANHVQEGFNMVDKNGDGYIDFEEFLNWWQEGWWEY</sequence>
<dbReference type="InterPro" id="IPR028846">
    <property type="entry name" value="Recoverin"/>
</dbReference>
<dbReference type="InterPro" id="IPR011992">
    <property type="entry name" value="EF-hand-dom_pair"/>
</dbReference>
<dbReference type="Pfam" id="PF13499">
    <property type="entry name" value="EF-hand_7"/>
    <property type="match status" value="1"/>
</dbReference>
<dbReference type="SMART" id="SM00054">
    <property type="entry name" value="EFh"/>
    <property type="match status" value="2"/>
</dbReference>
<dbReference type="PANTHER" id="PTHR23055">
    <property type="entry name" value="CALCIUM BINDING PROTEINS"/>
    <property type="match status" value="1"/>
</dbReference>
<dbReference type="Gene3D" id="1.10.238.10">
    <property type="entry name" value="EF-hand"/>
    <property type="match status" value="1"/>
</dbReference>
<evidence type="ECO:0000256" key="1">
    <source>
        <dbReference type="ARBA" id="ARBA00022723"/>
    </source>
</evidence>
<keyword evidence="5" id="KW-1185">Reference proteome</keyword>
<feature type="domain" description="EF-hand" evidence="3">
    <location>
        <begin position="49"/>
        <end position="84"/>
    </location>
</feature>
<accession>A0ABU2ZSK1</accession>
<dbReference type="RefSeq" id="WP_311367886.1">
    <property type="nucleotide sequence ID" value="NZ_JAVRHX010000001.1"/>
</dbReference>
<dbReference type="Proteomes" id="UP001253545">
    <property type="component" value="Unassembled WGS sequence"/>
</dbReference>
<dbReference type="SUPFAM" id="SSF47473">
    <property type="entry name" value="EF-hand"/>
    <property type="match status" value="1"/>
</dbReference>
<comment type="caution">
    <text evidence="4">The sequence shown here is derived from an EMBL/GenBank/DDBJ whole genome shotgun (WGS) entry which is preliminary data.</text>
</comment>
<evidence type="ECO:0000259" key="3">
    <source>
        <dbReference type="PROSITE" id="PS50222"/>
    </source>
</evidence>
<evidence type="ECO:0000313" key="4">
    <source>
        <dbReference type="EMBL" id="MDT0594412.1"/>
    </source>
</evidence>
<dbReference type="PANTHER" id="PTHR23055:SF191">
    <property type="entry name" value="EF-HAND DOMAIN-CONTAINING PROTEIN"/>
    <property type="match status" value="1"/>
</dbReference>
<proteinExistence type="predicted"/>
<dbReference type="InterPro" id="IPR002048">
    <property type="entry name" value="EF_hand_dom"/>
</dbReference>
<protein>
    <submittedName>
        <fullName evidence="4">EF-hand domain-containing protein</fullName>
    </submittedName>
</protein>
<dbReference type="CDD" id="cd00051">
    <property type="entry name" value="EFh"/>
    <property type="match status" value="1"/>
</dbReference>
<dbReference type="InterPro" id="IPR018247">
    <property type="entry name" value="EF_Hand_1_Ca_BS"/>
</dbReference>
<reference evidence="4 5" key="1">
    <citation type="submission" date="2023-09" db="EMBL/GenBank/DDBJ databases">
        <authorList>
            <person name="Rey-Velasco X."/>
        </authorList>
    </citation>
    <scope>NUCLEOTIDE SEQUENCE [LARGE SCALE GENOMIC DNA]</scope>
    <source>
        <strain evidence="4 5">P117</strain>
    </source>
</reference>
<evidence type="ECO:0000313" key="5">
    <source>
        <dbReference type="Proteomes" id="UP001253545"/>
    </source>
</evidence>
<feature type="domain" description="EF-hand" evidence="3">
    <location>
        <begin position="13"/>
        <end position="48"/>
    </location>
</feature>
<dbReference type="PROSITE" id="PS50222">
    <property type="entry name" value="EF_HAND_2"/>
    <property type="match status" value="2"/>
</dbReference>
<gene>
    <name evidence="4" type="ORF">RM552_06115</name>
</gene>
<name>A0ABU2ZSK1_9ALTE</name>
<organism evidence="4 5">
    <name type="scientific">Glaciecola petra</name>
    <dbReference type="NCBI Taxonomy" id="3075602"/>
    <lineage>
        <taxon>Bacteria</taxon>
        <taxon>Pseudomonadati</taxon>
        <taxon>Pseudomonadota</taxon>
        <taxon>Gammaproteobacteria</taxon>
        <taxon>Alteromonadales</taxon>
        <taxon>Alteromonadaceae</taxon>
        <taxon>Glaciecola</taxon>
    </lineage>
</organism>